<organism evidence="2 3">
    <name type="scientific">Candidatus Kaiserbacteria bacterium RIFCSPHIGHO2_02_FULL_49_34</name>
    <dbReference type="NCBI Taxonomy" id="1798491"/>
    <lineage>
        <taxon>Bacteria</taxon>
        <taxon>Candidatus Kaiseribacteriota</taxon>
    </lineage>
</organism>
<proteinExistence type="predicted"/>
<feature type="transmembrane region" description="Helical" evidence="1">
    <location>
        <begin position="12"/>
        <end position="30"/>
    </location>
</feature>
<keyword evidence="1" id="KW-0812">Transmembrane</keyword>
<keyword evidence="1" id="KW-0472">Membrane</keyword>
<evidence type="ECO:0000256" key="1">
    <source>
        <dbReference type="SAM" id="Phobius"/>
    </source>
</evidence>
<name>A0A1F6DKG6_9BACT</name>
<dbReference type="AlphaFoldDB" id="A0A1F6DKG6"/>
<evidence type="ECO:0000313" key="2">
    <source>
        <dbReference type="EMBL" id="OGG61893.1"/>
    </source>
</evidence>
<accession>A0A1F6DKG6</accession>
<gene>
    <name evidence="2" type="ORF">A3C87_00660</name>
</gene>
<evidence type="ECO:0000313" key="3">
    <source>
        <dbReference type="Proteomes" id="UP000176511"/>
    </source>
</evidence>
<protein>
    <submittedName>
        <fullName evidence="2">Uncharacterized protein</fullName>
    </submittedName>
</protein>
<keyword evidence="1" id="KW-1133">Transmembrane helix</keyword>
<comment type="caution">
    <text evidence="2">The sequence shown here is derived from an EMBL/GenBank/DDBJ whole genome shotgun (WGS) entry which is preliminary data.</text>
</comment>
<sequence>MNTVTNQDYQKSVVAFVAGLLIGGLLVWVFSTGETAAPADAVVDANEAAVIDTVNADTAAPKVGAGKVTVEGAVAGEMVAVNVTEYPATEGWVAIRDYTDGVLGNVLGASRYSQSDGKYPGKVDLYRATEAGKSYAVVFYTQATDFETTFEMVEGVMTPFTVQ</sequence>
<dbReference type="EMBL" id="MFLE01000014">
    <property type="protein sequence ID" value="OGG61893.1"/>
    <property type="molecule type" value="Genomic_DNA"/>
</dbReference>
<reference evidence="2 3" key="1">
    <citation type="journal article" date="2016" name="Nat. Commun.">
        <title>Thousands of microbial genomes shed light on interconnected biogeochemical processes in an aquifer system.</title>
        <authorList>
            <person name="Anantharaman K."/>
            <person name="Brown C.T."/>
            <person name="Hug L.A."/>
            <person name="Sharon I."/>
            <person name="Castelle C.J."/>
            <person name="Probst A.J."/>
            <person name="Thomas B.C."/>
            <person name="Singh A."/>
            <person name="Wilkins M.J."/>
            <person name="Karaoz U."/>
            <person name="Brodie E.L."/>
            <person name="Williams K.H."/>
            <person name="Hubbard S.S."/>
            <person name="Banfield J.F."/>
        </authorList>
    </citation>
    <scope>NUCLEOTIDE SEQUENCE [LARGE SCALE GENOMIC DNA]</scope>
</reference>
<dbReference type="Proteomes" id="UP000176511">
    <property type="component" value="Unassembled WGS sequence"/>
</dbReference>